<evidence type="ECO:0000313" key="4">
    <source>
        <dbReference type="Proteomes" id="UP000637359"/>
    </source>
</evidence>
<proteinExistence type="predicted"/>
<evidence type="ECO:0000313" key="3">
    <source>
        <dbReference type="EMBL" id="MBC5638523.1"/>
    </source>
</evidence>
<gene>
    <name evidence="3" type="ORF">H8S33_17250</name>
</gene>
<dbReference type="GO" id="GO:0046870">
    <property type="term" value="F:cadmium ion binding"/>
    <property type="evidence" value="ECO:0007669"/>
    <property type="project" value="TreeGrafter"/>
</dbReference>
<name>A0A923L8H8_9BACI</name>
<dbReference type="PIRSF" id="PIRSF015034">
    <property type="entry name" value="YacH"/>
    <property type="match status" value="1"/>
</dbReference>
<dbReference type="GO" id="GO:1990169">
    <property type="term" value="P:stress response to copper ion"/>
    <property type="evidence" value="ECO:0007669"/>
    <property type="project" value="TreeGrafter"/>
</dbReference>
<reference evidence="3" key="1">
    <citation type="submission" date="2020-08" db="EMBL/GenBank/DDBJ databases">
        <title>Genome public.</title>
        <authorList>
            <person name="Liu C."/>
            <person name="Sun Q."/>
        </authorList>
    </citation>
    <scope>NUCLEOTIDE SEQUENCE</scope>
    <source>
        <strain evidence="3">BX22</strain>
    </source>
</reference>
<dbReference type="RefSeq" id="WP_186871231.1">
    <property type="nucleotide sequence ID" value="NZ_JACOOL010000017.1"/>
</dbReference>
<evidence type="ECO:0000259" key="2">
    <source>
        <dbReference type="PROSITE" id="PS50151"/>
    </source>
</evidence>
<keyword evidence="1" id="KW-0175">Coiled coil</keyword>
<dbReference type="GO" id="GO:0005507">
    <property type="term" value="F:copper ion binding"/>
    <property type="evidence" value="ECO:0007669"/>
    <property type="project" value="TreeGrafter"/>
</dbReference>
<dbReference type="GO" id="GO:0050897">
    <property type="term" value="F:cobalt ion binding"/>
    <property type="evidence" value="ECO:0007669"/>
    <property type="project" value="TreeGrafter"/>
</dbReference>
<dbReference type="InterPro" id="IPR025542">
    <property type="entry name" value="YacH"/>
</dbReference>
<dbReference type="GO" id="GO:0008270">
    <property type="term" value="F:zinc ion binding"/>
    <property type="evidence" value="ECO:0007669"/>
    <property type="project" value="TreeGrafter"/>
</dbReference>
<dbReference type="Proteomes" id="UP000637359">
    <property type="component" value="Unassembled WGS sequence"/>
</dbReference>
<dbReference type="Gene3D" id="4.10.860.10">
    <property type="entry name" value="UVR domain"/>
    <property type="match status" value="1"/>
</dbReference>
<dbReference type="PANTHER" id="PTHR38430">
    <property type="entry name" value="PROTEIN-ARGININE KINASE ACTIVATOR PROTEIN"/>
    <property type="match status" value="1"/>
</dbReference>
<sequence length="188" mass="21404">MECQECHQRPATLHYTQVINGHKTEIQICEVCAKEKGYMTYPEDGYSLHNLLTGLFNFESGTVGSPGAHLQKEKDVQCPKCGLTFTEFKQIGKFGCGECYHTFSSNLNPIFRRVHSGNTEHRGKIPKRKGGNLHLKKQLANYKTELKELIINEEFEQAAVIRDKIKELEAKINRKETGDSNDTSTFHE</sequence>
<organism evidence="3 4">
    <name type="scientific">Ornithinibacillus hominis</name>
    <dbReference type="NCBI Taxonomy" id="2763055"/>
    <lineage>
        <taxon>Bacteria</taxon>
        <taxon>Bacillati</taxon>
        <taxon>Bacillota</taxon>
        <taxon>Bacilli</taxon>
        <taxon>Bacillales</taxon>
        <taxon>Bacillaceae</taxon>
        <taxon>Ornithinibacillus</taxon>
    </lineage>
</organism>
<dbReference type="InterPro" id="IPR036876">
    <property type="entry name" value="UVR_dom_sf"/>
</dbReference>
<dbReference type="PROSITE" id="PS50151">
    <property type="entry name" value="UVR"/>
    <property type="match status" value="1"/>
</dbReference>
<dbReference type="Pfam" id="PF02151">
    <property type="entry name" value="UVR"/>
    <property type="match status" value="1"/>
</dbReference>
<protein>
    <submittedName>
        <fullName evidence="3">UvrB/UvrC motif-containing protein</fullName>
    </submittedName>
</protein>
<dbReference type="AlphaFoldDB" id="A0A923L8H8"/>
<accession>A0A923L8H8</accession>
<dbReference type="SUPFAM" id="SSF46600">
    <property type="entry name" value="C-terminal UvrC-binding domain of UvrB"/>
    <property type="match status" value="1"/>
</dbReference>
<dbReference type="PANTHER" id="PTHR38430:SF1">
    <property type="entry name" value="PROTEIN-ARGININE KINASE ACTIVATOR PROTEIN"/>
    <property type="match status" value="1"/>
</dbReference>
<comment type="caution">
    <text evidence="3">The sequence shown here is derived from an EMBL/GenBank/DDBJ whole genome shotgun (WGS) entry which is preliminary data.</text>
</comment>
<evidence type="ECO:0000256" key="1">
    <source>
        <dbReference type="SAM" id="Coils"/>
    </source>
</evidence>
<feature type="domain" description="UVR" evidence="2">
    <location>
        <begin position="136"/>
        <end position="171"/>
    </location>
</feature>
<feature type="coiled-coil region" evidence="1">
    <location>
        <begin position="132"/>
        <end position="178"/>
    </location>
</feature>
<dbReference type="InterPro" id="IPR001943">
    <property type="entry name" value="UVR_dom"/>
</dbReference>
<dbReference type="EMBL" id="JACOOL010000017">
    <property type="protein sequence ID" value="MBC5638523.1"/>
    <property type="molecule type" value="Genomic_DNA"/>
</dbReference>
<dbReference type="GO" id="GO:1990170">
    <property type="term" value="P:stress response to cadmium ion"/>
    <property type="evidence" value="ECO:0007669"/>
    <property type="project" value="TreeGrafter"/>
</dbReference>
<keyword evidence="4" id="KW-1185">Reference proteome</keyword>